<dbReference type="Pfam" id="PF13001">
    <property type="entry name" value="ECM29_N"/>
    <property type="match status" value="1"/>
</dbReference>
<evidence type="ECO:0000259" key="5">
    <source>
        <dbReference type="Pfam" id="PF13001"/>
    </source>
</evidence>
<dbReference type="GO" id="GO:0060090">
    <property type="term" value="F:molecular adaptor activity"/>
    <property type="evidence" value="ECO:0007669"/>
    <property type="project" value="InterPro"/>
</dbReference>
<keyword evidence="2" id="KW-0963">Cytoplasm</keyword>
<organism evidence="7 8">
    <name type="scientific">Pichia kluyveri</name>
    <name type="common">Yeast</name>
    <dbReference type="NCBI Taxonomy" id="36015"/>
    <lineage>
        <taxon>Eukaryota</taxon>
        <taxon>Fungi</taxon>
        <taxon>Dikarya</taxon>
        <taxon>Ascomycota</taxon>
        <taxon>Saccharomycotina</taxon>
        <taxon>Pichiomycetes</taxon>
        <taxon>Pichiales</taxon>
        <taxon>Pichiaceae</taxon>
        <taxon>Pichia</taxon>
    </lineage>
</organism>
<dbReference type="InterPro" id="IPR055443">
    <property type="entry name" value="HEAT_ECM29"/>
</dbReference>
<gene>
    <name evidence="7" type="ORF">DAPK24_012750</name>
</gene>
<feature type="domain" description="Proteasome adapter and scaffold protein ECM29 HEAT-repeat" evidence="6">
    <location>
        <begin position="1263"/>
        <end position="1424"/>
    </location>
</feature>
<sequence length="1832" mass="208150">MESLNHDLQLIQKVELRFALADSNEKFQSALNLYLAPLLLKFTSNDKNVKLQLGKTVKFLLSKFNATPQLKLPVLDLLNQIKSPNIKSNEDPTIVQSYSLLFLSKAIPRLSIDEQLDIFPKLLMDISTFKISISARLFNISCKILNSLITETNDEKEKLKFLTLLSESFQQMNDVDKEFMMIKYYKFALLNPISVGSNGLIPNNIVQPGLSQDDCSFFSYYAGVTFNSTLLSDYKLNMIKLVELIQFSNFYKSLIFLIAATDGNSKVSSISSTLFKRSAIDYENEKFINLLISLFIGEGVIGPVKSQLQEKILSILCKSKIATQNGSKIDKISSIGLNSTNMKLKQSTVAFVKWFTTMNSLSDTNDETIFKIGSQLKLNLSDISADKSSPNYLDNRRYQYETLGLLLKKSNGLLDVPYIQFLFDMIKSEEKDLQPTIQDVLMELTNNLHSLDEHQKDKLKDLIIDIFDHSNERTVNDNTINIIRFISVKYINYLFPFDDPQSRIINILASSKQDKLETIEEAKKGLNPYLFKINKIDNLLPDTKAKQEFKMPLFSSMVKYILKYKDIIDFETAIIFTFRCLIMNSISDSKNTIITYDQYWETRVDKALELDQNVKTSMITELSKFTDVDNDHVESFTSSSLYSFIQLSLDYVLSSTSLNVLATLTRLISLCSSEVTDSLTSYIPSLLDNQLDLLSNESYYYTSKLTGIFATTYAVNDQSIIEILNKLVEKKSICTIGFIVSRLALRSRINIISSELFDRILFVVENGLISSSSSRSLNMSLDCISQLSMFGCLGPTLNLSPNVDSFKEKIIPKLKNLVQKSHESAIYTWCYLSLTYKTDDHLAEFTDFESILFETHTTKQIDNLFTSGEGFSILADGWKSLKMKDNNDIPNSTNSYEQFPNRCSIILDKILFASKQTKPSLRKAACIWLLSIVQYCTDEVIIERIGEIQNSFMRFLSNREEIVQEAASRGLSITYEKGGYEIQETLVHNLLKTFTDSNKTSKELMNGYVDEDTELFDAGVLNTGDGESVSTYKDVLSLANEVGNPSLVYKFMSLAKNSALWSSKKGLAFGLGAILDKEKLDKLLIENPSLSERLIPKLFRYKYDPSTSISRTMENIWNSLISDNKETLSRNFNSILNELLTGMGNKEWRIREASAAGLQDLLRQSEFSNFEDDLEKIWMMAFRSMDDIKSSVRKEGTSLTKFLANTMVMKLNSTSNKTNSETILKQLVPFFLGNNGLLSESEDVKKFAFDTIMKLISTSSKSLKPFVTEIICQMVSLMTSVEPQAINYLTLNADKYNLKVEDIDSQRLGMVGSSPMMEAIEKLMDLLDENTIETFIEQFGQSVKSAIGLPSKVTGSKIIVNLILRHFFIVNKYGDQLLKIASGQLSGKNETVARSYAIAAGYCIRIASVKKTESFGKKLIKYYFEKKVEFSNDEKLPRISSVALESISNFSNDKFNSHASLFLPLSFIGMHDLNSDISKNFRKVWDDSTSSSVNSIKLYFPEIISLIKSHIQTQIFSLRKTIALSIIEIVDKLDTKLNDLNPADLNQLYQILLDSLVGRVFEGKDKLLDSLVKLACKSHKFLANNDDLYTQLEERVLNECNRNNREYKINSIIALGNLLNTYHQNNTLYKKHLELVDGILNREDIDSDDDLDDVNKMEVDAIESKKSSLKYVILKQSLIKNVIFSINNGERINLDSLEYALNQMIQLIKFTDVDLLPNSDSKFKYKKELLSLITDLVELNKNNILNKTEKELYTDKIYEIWELSKKITGTSDNLQSIMLLFARLTGLLIGKLQMNETQRNNCIMILKVMKSDNVNSVITIECEKILSESNIR</sequence>
<proteinExistence type="predicted"/>
<evidence type="ECO:0000313" key="8">
    <source>
        <dbReference type="Proteomes" id="UP001378960"/>
    </source>
</evidence>
<comment type="caution">
    <text evidence="7">The sequence shown here is derived from an EMBL/GenBank/DDBJ whole genome shotgun (WGS) entry which is preliminary data.</text>
</comment>
<dbReference type="PANTHER" id="PTHR23346">
    <property type="entry name" value="TRANSLATIONAL ACTIVATOR GCN1-RELATED"/>
    <property type="match status" value="1"/>
</dbReference>
<dbReference type="Pfam" id="PF23731">
    <property type="entry name" value="ARM_ECM29_C"/>
    <property type="match status" value="1"/>
</dbReference>
<dbReference type="GO" id="GO:0005634">
    <property type="term" value="C:nucleus"/>
    <property type="evidence" value="ECO:0007669"/>
    <property type="project" value="TreeGrafter"/>
</dbReference>
<name>A0AAV5R084_PICKL</name>
<evidence type="ECO:0000256" key="4">
    <source>
        <dbReference type="ARBA" id="ARBA00022942"/>
    </source>
</evidence>
<dbReference type="Pfam" id="PF24492">
    <property type="entry name" value="HEAT_ECM29"/>
    <property type="match status" value="1"/>
</dbReference>
<keyword evidence="8" id="KW-1185">Reference proteome</keyword>
<dbReference type="EMBL" id="BTGB01000001">
    <property type="protein sequence ID" value="GMM44700.1"/>
    <property type="molecule type" value="Genomic_DNA"/>
</dbReference>
<comment type="subcellular location">
    <subcellularLocation>
        <location evidence="1">Cytoplasm</location>
    </subcellularLocation>
</comment>
<dbReference type="PANTHER" id="PTHR23346:SF19">
    <property type="entry name" value="PROTEASOME ADAPTER AND SCAFFOLD PROTEIN ECM29"/>
    <property type="match status" value="1"/>
</dbReference>
<evidence type="ECO:0000313" key="7">
    <source>
        <dbReference type="EMBL" id="GMM44700.1"/>
    </source>
</evidence>
<reference evidence="7 8" key="1">
    <citation type="journal article" date="2023" name="Elife">
        <title>Identification of key yeast species and microbe-microbe interactions impacting larval growth of Drosophila in the wild.</title>
        <authorList>
            <person name="Mure A."/>
            <person name="Sugiura Y."/>
            <person name="Maeda R."/>
            <person name="Honda K."/>
            <person name="Sakurai N."/>
            <person name="Takahashi Y."/>
            <person name="Watada M."/>
            <person name="Katoh T."/>
            <person name="Gotoh A."/>
            <person name="Gotoh Y."/>
            <person name="Taniguchi I."/>
            <person name="Nakamura K."/>
            <person name="Hayashi T."/>
            <person name="Katayama T."/>
            <person name="Uemura T."/>
            <person name="Hattori Y."/>
        </authorList>
    </citation>
    <scope>NUCLEOTIDE SEQUENCE [LARGE SCALE GENOMIC DNA]</scope>
    <source>
        <strain evidence="7 8">PK-24</strain>
    </source>
</reference>
<dbReference type="GO" id="GO:0005737">
    <property type="term" value="C:cytoplasm"/>
    <property type="evidence" value="ECO:0007669"/>
    <property type="project" value="UniProtKB-SubCell"/>
</dbReference>
<dbReference type="SUPFAM" id="SSF48371">
    <property type="entry name" value="ARM repeat"/>
    <property type="match status" value="3"/>
</dbReference>
<feature type="domain" description="Proteasome component Ecm29 N-terminal" evidence="5">
    <location>
        <begin position="11"/>
        <end position="509"/>
    </location>
</feature>
<dbReference type="GO" id="GO:0036503">
    <property type="term" value="P:ERAD pathway"/>
    <property type="evidence" value="ECO:0007669"/>
    <property type="project" value="TreeGrafter"/>
</dbReference>
<accession>A0AAV5R084</accession>
<evidence type="ECO:0000256" key="1">
    <source>
        <dbReference type="ARBA" id="ARBA00004496"/>
    </source>
</evidence>
<evidence type="ECO:0000256" key="2">
    <source>
        <dbReference type="ARBA" id="ARBA00022490"/>
    </source>
</evidence>
<dbReference type="InterPro" id="IPR024372">
    <property type="entry name" value="Ecm29_N"/>
</dbReference>
<dbReference type="GO" id="GO:0000502">
    <property type="term" value="C:proteasome complex"/>
    <property type="evidence" value="ECO:0007669"/>
    <property type="project" value="UniProtKB-KW"/>
</dbReference>
<dbReference type="Proteomes" id="UP001378960">
    <property type="component" value="Unassembled WGS sequence"/>
</dbReference>
<dbReference type="Gene3D" id="1.25.10.10">
    <property type="entry name" value="Leucine-rich Repeat Variant"/>
    <property type="match status" value="2"/>
</dbReference>
<dbReference type="InterPro" id="IPR011989">
    <property type="entry name" value="ARM-like"/>
</dbReference>
<evidence type="ECO:0000259" key="6">
    <source>
        <dbReference type="Pfam" id="PF24492"/>
    </source>
</evidence>
<evidence type="ECO:0000256" key="3">
    <source>
        <dbReference type="ARBA" id="ARBA00022737"/>
    </source>
</evidence>
<dbReference type="GO" id="GO:0043248">
    <property type="term" value="P:proteasome assembly"/>
    <property type="evidence" value="ECO:0007669"/>
    <property type="project" value="InterPro"/>
</dbReference>
<keyword evidence="3" id="KW-0677">Repeat</keyword>
<keyword evidence="4" id="KW-0647">Proteasome</keyword>
<dbReference type="InterPro" id="IPR016024">
    <property type="entry name" value="ARM-type_fold"/>
</dbReference>
<protein>
    <submittedName>
        <fullName evidence="7">Ecm29 protein</fullName>
    </submittedName>
</protein>